<name>A0A1M6GZ72_9BACT</name>
<proteinExistence type="predicted"/>
<dbReference type="RefSeq" id="WP_015947506.1">
    <property type="nucleotide sequence ID" value="NZ_FQZU01000004.1"/>
</dbReference>
<sequence>MECKKEKNLERCTCTYSSCAKQGICCECIAYHLKSRQLPGCVFPADAEATYDRSFEHFARLVTSGKV</sequence>
<dbReference type="Pfam" id="PF20095">
    <property type="entry name" value="DUF6485"/>
    <property type="match status" value="1"/>
</dbReference>
<keyword evidence="2" id="KW-1185">Reference proteome</keyword>
<evidence type="ECO:0000313" key="2">
    <source>
        <dbReference type="Proteomes" id="UP000183994"/>
    </source>
</evidence>
<accession>A0A1M6GZ72</accession>
<dbReference type="OrthoDB" id="9800443at2"/>
<gene>
    <name evidence="1" type="ORF">SAMN02745216_01150</name>
</gene>
<reference evidence="2" key="1">
    <citation type="submission" date="2016-11" db="EMBL/GenBank/DDBJ databases">
        <authorList>
            <person name="Varghese N."/>
            <person name="Submissions S."/>
        </authorList>
    </citation>
    <scope>NUCLEOTIDE SEQUENCE [LARGE SCALE GENOMIC DNA]</scope>
    <source>
        <strain evidence="2">DSM 16219</strain>
    </source>
</reference>
<evidence type="ECO:0008006" key="3">
    <source>
        <dbReference type="Google" id="ProtNLM"/>
    </source>
</evidence>
<organism evidence="1 2">
    <name type="scientific">Desulfatibacillum alkenivorans DSM 16219</name>
    <dbReference type="NCBI Taxonomy" id="1121393"/>
    <lineage>
        <taxon>Bacteria</taxon>
        <taxon>Pseudomonadati</taxon>
        <taxon>Thermodesulfobacteriota</taxon>
        <taxon>Desulfobacteria</taxon>
        <taxon>Desulfobacterales</taxon>
        <taxon>Desulfatibacillaceae</taxon>
        <taxon>Desulfatibacillum</taxon>
    </lineage>
</organism>
<dbReference type="STRING" id="1121393.SAMN02745216_01150"/>
<protein>
    <recommendedName>
        <fullName evidence="3">Cytosolic protein</fullName>
    </recommendedName>
</protein>
<evidence type="ECO:0000313" key="1">
    <source>
        <dbReference type="EMBL" id="SHJ15204.1"/>
    </source>
</evidence>
<dbReference type="AlphaFoldDB" id="A0A1M6GZ72"/>
<dbReference type="Proteomes" id="UP000183994">
    <property type="component" value="Unassembled WGS sequence"/>
</dbReference>
<dbReference type="EMBL" id="FQZU01000004">
    <property type="protein sequence ID" value="SHJ15204.1"/>
    <property type="molecule type" value="Genomic_DNA"/>
</dbReference>